<reference evidence="1" key="1">
    <citation type="submission" date="2019-08" db="EMBL/GenBank/DDBJ databases">
        <authorList>
            <person name="Kucharzyk K."/>
            <person name="Murdoch R.W."/>
            <person name="Higgins S."/>
            <person name="Loffler F."/>
        </authorList>
    </citation>
    <scope>NUCLEOTIDE SEQUENCE</scope>
</reference>
<proteinExistence type="predicted"/>
<comment type="caution">
    <text evidence="1">The sequence shown here is derived from an EMBL/GenBank/DDBJ whole genome shotgun (WGS) entry which is preliminary data.</text>
</comment>
<dbReference type="AlphaFoldDB" id="A0A644XPQ5"/>
<evidence type="ECO:0000313" key="1">
    <source>
        <dbReference type="EMBL" id="MPM17751.1"/>
    </source>
</evidence>
<dbReference type="SUPFAM" id="SSF53850">
    <property type="entry name" value="Periplasmic binding protein-like II"/>
    <property type="match status" value="1"/>
</dbReference>
<name>A0A644XPQ5_9ZZZZ</name>
<dbReference type="EMBL" id="VSSQ01002855">
    <property type="protein sequence ID" value="MPM17751.1"/>
    <property type="molecule type" value="Genomic_DNA"/>
</dbReference>
<gene>
    <name evidence="1" type="ORF">SDC9_64150</name>
</gene>
<protein>
    <submittedName>
        <fullName evidence="1">Uncharacterized protein</fullName>
    </submittedName>
</protein>
<dbReference type="Gene3D" id="3.40.190.10">
    <property type="entry name" value="Periplasmic binding protein-like II"/>
    <property type="match status" value="1"/>
</dbReference>
<accession>A0A644XPQ5</accession>
<organism evidence="1">
    <name type="scientific">bioreactor metagenome</name>
    <dbReference type="NCBI Taxonomy" id="1076179"/>
    <lineage>
        <taxon>unclassified sequences</taxon>
        <taxon>metagenomes</taxon>
        <taxon>ecological metagenomes</taxon>
    </lineage>
</organism>
<sequence length="165" mass="17529">MAFSKSAAIVFIGSWKASVLENSTLAAAGQIKLIQMPAMGVDNHSTMGGLGYVMASKCENKAAAWELIKFITSQESEEYEAQKGIDIPACLAAQAAYVANFKNINAQVFMDASVTGFPYPSNGNFDWTSYADDSMQVAFAGAKSVSDALDEGAAQAQAVLDELYK</sequence>